<dbReference type="GO" id="GO:0004497">
    <property type="term" value="F:monooxygenase activity"/>
    <property type="evidence" value="ECO:0007669"/>
    <property type="project" value="UniProtKB-KW"/>
</dbReference>
<gene>
    <name evidence="11" type="ORF">Zmor_009522</name>
</gene>
<dbReference type="InterPro" id="IPR050196">
    <property type="entry name" value="Cytochrome_P450_Monoox"/>
</dbReference>
<evidence type="ECO:0000256" key="7">
    <source>
        <dbReference type="ARBA" id="ARBA00023033"/>
    </source>
</evidence>
<evidence type="ECO:0000256" key="1">
    <source>
        <dbReference type="ARBA" id="ARBA00001971"/>
    </source>
</evidence>
<evidence type="ECO:0000256" key="2">
    <source>
        <dbReference type="ARBA" id="ARBA00010617"/>
    </source>
</evidence>
<evidence type="ECO:0000256" key="9">
    <source>
        <dbReference type="RuleBase" id="RU000461"/>
    </source>
</evidence>
<comment type="similarity">
    <text evidence="2 9">Belongs to the cytochrome P450 family.</text>
</comment>
<dbReference type="InterPro" id="IPR017972">
    <property type="entry name" value="Cyt_P450_CS"/>
</dbReference>
<dbReference type="EMBL" id="JALNTZ010000003">
    <property type="protein sequence ID" value="KAJ3657738.1"/>
    <property type="molecule type" value="Genomic_DNA"/>
</dbReference>
<evidence type="ECO:0000256" key="6">
    <source>
        <dbReference type="ARBA" id="ARBA00023004"/>
    </source>
</evidence>
<keyword evidence="3 8" id="KW-0349">Heme</keyword>
<evidence type="ECO:0000256" key="8">
    <source>
        <dbReference type="PIRSR" id="PIRSR602401-1"/>
    </source>
</evidence>
<dbReference type="InterPro" id="IPR036396">
    <property type="entry name" value="Cyt_P450_sf"/>
</dbReference>
<dbReference type="AlphaFoldDB" id="A0AA38IM70"/>
<dbReference type="PRINTS" id="PR00385">
    <property type="entry name" value="P450"/>
</dbReference>
<keyword evidence="6 8" id="KW-0408">Iron</keyword>
<dbReference type="PANTHER" id="PTHR24291">
    <property type="entry name" value="CYTOCHROME P450 FAMILY 4"/>
    <property type="match status" value="1"/>
</dbReference>
<dbReference type="CDD" id="cd20628">
    <property type="entry name" value="CYP4"/>
    <property type="match status" value="1"/>
</dbReference>
<proteinExistence type="inferred from homology"/>
<accession>A0AA38IM70</accession>
<evidence type="ECO:0000256" key="4">
    <source>
        <dbReference type="ARBA" id="ARBA00022723"/>
    </source>
</evidence>
<dbReference type="PROSITE" id="PS00086">
    <property type="entry name" value="CYTOCHROME_P450"/>
    <property type="match status" value="1"/>
</dbReference>
<dbReference type="PANTHER" id="PTHR24291:SF106">
    <property type="entry name" value="CYTOCHROME P450 4G1-RELATED"/>
    <property type="match status" value="1"/>
</dbReference>
<evidence type="ECO:0000256" key="3">
    <source>
        <dbReference type="ARBA" id="ARBA00022617"/>
    </source>
</evidence>
<feature type="transmembrane region" description="Helical" evidence="10">
    <location>
        <begin position="15"/>
        <end position="36"/>
    </location>
</feature>
<keyword evidence="10" id="KW-0472">Membrane</keyword>
<sequence>MSIVVQFLRSSSDFLFFPGWFLCVLTGLLALYHYGFQCTRYAKLGNKLPGLPFTLPILGNALMVLNKTPTEIFEYALKVYNEQGNITRLWLMNKLVVVLVDPRDVEVILGSNSHLEKSSEYHLFEPWLGDGILINKGEKWRTHRKMIVPTFHQSILKTFVPVFNKNANDLVELLRNEVVGKVCDVHDYTSEATVDVLLETVMGIKKTKESKSSFDYAKAVMDMCGILHLRHVRLWMRPDFLFRFTKQFKEQISHLNIIHTLTDSIIKKKKLEFVERKKKGDVSLYEAAVKETDLEEQGLSSPRDDQSDDNVGEKKRLAFLDFMIEASQILGNKLSDEEIREEVNTILFEGHETMAVTSSFFLCILGVYPDVQENVYQEMRDIFQGSDRTVTFNDTLEMKYLERVILEVLRMFSPVPVITRIIREEVKLASGDYILPKGTTVAIPPFLIHRNTKHYPNPEKFDPDNFLPERCQQRHYYSFVPFSAGPRNCVGRKYAMLRLKVLLSTLVRNFKVTSVVDVKDFKLQGDIILKRSDGFRVILQSRN</sequence>
<name>A0AA38IM70_9CUCU</name>
<reference evidence="11" key="1">
    <citation type="journal article" date="2023" name="G3 (Bethesda)">
        <title>Whole genome assemblies of Zophobas morio and Tenebrio molitor.</title>
        <authorList>
            <person name="Kaur S."/>
            <person name="Stinson S.A."/>
            <person name="diCenzo G.C."/>
        </authorList>
    </citation>
    <scope>NUCLEOTIDE SEQUENCE</scope>
    <source>
        <strain evidence="11">QUZm001</strain>
    </source>
</reference>
<feature type="transmembrane region" description="Helical" evidence="10">
    <location>
        <begin position="48"/>
        <end position="65"/>
    </location>
</feature>
<dbReference type="Pfam" id="PF00067">
    <property type="entry name" value="p450"/>
    <property type="match status" value="1"/>
</dbReference>
<dbReference type="PRINTS" id="PR00463">
    <property type="entry name" value="EP450I"/>
</dbReference>
<dbReference type="Proteomes" id="UP001168821">
    <property type="component" value="Unassembled WGS sequence"/>
</dbReference>
<dbReference type="GO" id="GO:0016705">
    <property type="term" value="F:oxidoreductase activity, acting on paired donors, with incorporation or reduction of molecular oxygen"/>
    <property type="evidence" value="ECO:0007669"/>
    <property type="project" value="InterPro"/>
</dbReference>
<keyword evidence="4 8" id="KW-0479">Metal-binding</keyword>
<dbReference type="GO" id="GO:0020037">
    <property type="term" value="F:heme binding"/>
    <property type="evidence" value="ECO:0007669"/>
    <property type="project" value="InterPro"/>
</dbReference>
<keyword evidence="7 9" id="KW-0503">Monooxygenase</keyword>
<dbReference type="InterPro" id="IPR001128">
    <property type="entry name" value="Cyt_P450"/>
</dbReference>
<dbReference type="SUPFAM" id="SSF48264">
    <property type="entry name" value="Cytochrome P450"/>
    <property type="match status" value="1"/>
</dbReference>
<organism evidence="11 12">
    <name type="scientific">Zophobas morio</name>
    <dbReference type="NCBI Taxonomy" id="2755281"/>
    <lineage>
        <taxon>Eukaryota</taxon>
        <taxon>Metazoa</taxon>
        <taxon>Ecdysozoa</taxon>
        <taxon>Arthropoda</taxon>
        <taxon>Hexapoda</taxon>
        <taxon>Insecta</taxon>
        <taxon>Pterygota</taxon>
        <taxon>Neoptera</taxon>
        <taxon>Endopterygota</taxon>
        <taxon>Coleoptera</taxon>
        <taxon>Polyphaga</taxon>
        <taxon>Cucujiformia</taxon>
        <taxon>Tenebrionidae</taxon>
        <taxon>Zophobas</taxon>
    </lineage>
</organism>
<evidence type="ECO:0000256" key="10">
    <source>
        <dbReference type="SAM" id="Phobius"/>
    </source>
</evidence>
<keyword evidence="12" id="KW-1185">Reference proteome</keyword>
<comment type="caution">
    <text evidence="11">The sequence shown here is derived from an EMBL/GenBank/DDBJ whole genome shotgun (WGS) entry which is preliminary data.</text>
</comment>
<evidence type="ECO:0000313" key="12">
    <source>
        <dbReference type="Proteomes" id="UP001168821"/>
    </source>
</evidence>
<comment type="cofactor">
    <cofactor evidence="1 8">
        <name>heme</name>
        <dbReference type="ChEBI" id="CHEBI:30413"/>
    </cofactor>
</comment>
<dbReference type="InterPro" id="IPR002401">
    <property type="entry name" value="Cyt_P450_E_grp-I"/>
</dbReference>
<keyword evidence="5 9" id="KW-0560">Oxidoreductase</keyword>
<dbReference type="GO" id="GO:0005506">
    <property type="term" value="F:iron ion binding"/>
    <property type="evidence" value="ECO:0007669"/>
    <property type="project" value="InterPro"/>
</dbReference>
<dbReference type="Gene3D" id="1.10.630.10">
    <property type="entry name" value="Cytochrome P450"/>
    <property type="match status" value="1"/>
</dbReference>
<feature type="binding site" description="axial binding residue" evidence="8">
    <location>
        <position position="489"/>
    </location>
    <ligand>
        <name>heme</name>
        <dbReference type="ChEBI" id="CHEBI:30413"/>
    </ligand>
    <ligandPart>
        <name>Fe</name>
        <dbReference type="ChEBI" id="CHEBI:18248"/>
    </ligandPart>
</feature>
<evidence type="ECO:0000256" key="5">
    <source>
        <dbReference type="ARBA" id="ARBA00023002"/>
    </source>
</evidence>
<protein>
    <recommendedName>
        <fullName evidence="13">Cytochrome P450</fullName>
    </recommendedName>
</protein>
<evidence type="ECO:0000313" key="11">
    <source>
        <dbReference type="EMBL" id="KAJ3657738.1"/>
    </source>
</evidence>
<keyword evidence="10" id="KW-1133">Transmembrane helix</keyword>
<evidence type="ECO:0008006" key="13">
    <source>
        <dbReference type="Google" id="ProtNLM"/>
    </source>
</evidence>
<keyword evidence="10" id="KW-0812">Transmembrane</keyword>